<keyword evidence="1" id="KW-0677">Repeat</keyword>
<sequence length="406" mass="45600">MFIRKYLKNLAFGRYNFSTQAQKQGGNLYLWQGSTFTSTSDLKPVLVKVCDETGKQLNNKVEKVVLGQNVSALITTDGHLYTFGEGKFGALGHNDGKDYKEPKHLEFFAKKNLRVVDVTCGNSCMMALTHDGDVWTWGWGGKGRNIIMQQFFSFAGALGHGDQKHHYSPQPVQALRKLPQVKSISGGLYFSLAMNVQNELYYWGRGSHGAFGDGYSKDLLLPRRHNYFDVLQKTEKTIIKSLKSCNYYTVAHLSDGKLVGWGSNDYGQMGINNEIGVEMHETSPYPSLVHSETFKSPIEDFQIAEDVVVIKLQNGEIHYSGMKLAYLPKKFELPTEAGKIKTFGAAFRSFAIVDENNNIFMKNKFLKTDNENIKTGVYSADNTVFDRGNILSIGGTYRTHYAVVQH</sequence>
<evidence type="ECO:0000313" key="4">
    <source>
        <dbReference type="Proteomes" id="UP000009168"/>
    </source>
</evidence>
<dbReference type="AlphaFoldDB" id="Q248H9"/>
<dbReference type="STRING" id="312017.Q248H9"/>
<reference evidence="4" key="1">
    <citation type="journal article" date="2006" name="PLoS Biol.">
        <title>Macronuclear genome sequence of the ciliate Tetrahymena thermophila, a model eukaryote.</title>
        <authorList>
            <person name="Eisen J.A."/>
            <person name="Coyne R.S."/>
            <person name="Wu M."/>
            <person name="Wu D."/>
            <person name="Thiagarajan M."/>
            <person name="Wortman J.R."/>
            <person name="Badger J.H."/>
            <person name="Ren Q."/>
            <person name="Amedeo P."/>
            <person name="Jones K.M."/>
            <person name="Tallon L.J."/>
            <person name="Delcher A.L."/>
            <person name="Salzberg S.L."/>
            <person name="Silva J.C."/>
            <person name="Haas B.J."/>
            <person name="Majoros W.H."/>
            <person name="Farzad M."/>
            <person name="Carlton J.M."/>
            <person name="Smith R.K. Jr."/>
            <person name="Garg J."/>
            <person name="Pearlman R.E."/>
            <person name="Karrer K.M."/>
            <person name="Sun L."/>
            <person name="Manning G."/>
            <person name="Elde N.C."/>
            <person name="Turkewitz A.P."/>
            <person name="Asai D.J."/>
            <person name="Wilkes D.E."/>
            <person name="Wang Y."/>
            <person name="Cai H."/>
            <person name="Collins K."/>
            <person name="Stewart B.A."/>
            <person name="Lee S.R."/>
            <person name="Wilamowska K."/>
            <person name="Weinberg Z."/>
            <person name="Ruzzo W.L."/>
            <person name="Wloga D."/>
            <person name="Gaertig J."/>
            <person name="Frankel J."/>
            <person name="Tsao C.-C."/>
            <person name="Gorovsky M.A."/>
            <person name="Keeling P.J."/>
            <person name="Waller R.F."/>
            <person name="Patron N.J."/>
            <person name="Cherry J.M."/>
            <person name="Stover N.A."/>
            <person name="Krieger C.J."/>
            <person name="del Toro C."/>
            <person name="Ryder H.F."/>
            <person name="Williamson S.C."/>
            <person name="Barbeau R.A."/>
            <person name="Hamilton E.P."/>
            <person name="Orias E."/>
        </authorList>
    </citation>
    <scope>NUCLEOTIDE SEQUENCE [LARGE SCALE GENOMIC DNA]</scope>
    <source>
        <strain evidence="4">SB210</strain>
    </source>
</reference>
<feature type="repeat" description="RCC1" evidence="2">
    <location>
        <begin position="256"/>
        <end position="325"/>
    </location>
</feature>
<dbReference type="KEGG" id="tet:TTHERM_00531860"/>
<evidence type="ECO:0000256" key="2">
    <source>
        <dbReference type="PROSITE-ProRule" id="PRU00235"/>
    </source>
</evidence>
<dbReference type="PROSITE" id="PS50012">
    <property type="entry name" value="RCC1_3"/>
    <property type="match status" value="3"/>
</dbReference>
<proteinExistence type="predicted"/>
<dbReference type="Proteomes" id="UP000009168">
    <property type="component" value="Unassembled WGS sequence"/>
</dbReference>
<dbReference type="InterPro" id="IPR051210">
    <property type="entry name" value="Ub_ligase/GEF_domain"/>
</dbReference>
<dbReference type="InterPro" id="IPR009091">
    <property type="entry name" value="RCC1/BLIP-II"/>
</dbReference>
<name>Q248H9_TETTS</name>
<dbReference type="SUPFAM" id="SSF50985">
    <property type="entry name" value="RCC1/BLIP-II"/>
    <property type="match status" value="1"/>
</dbReference>
<dbReference type="OrthoDB" id="10256179at2759"/>
<dbReference type="Gene3D" id="2.130.10.30">
    <property type="entry name" value="Regulator of chromosome condensation 1/beta-lactamase-inhibitor protein II"/>
    <property type="match status" value="1"/>
</dbReference>
<feature type="repeat" description="RCC1" evidence="2">
    <location>
        <begin position="132"/>
        <end position="197"/>
    </location>
</feature>
<dbReference type="InterPro" id="IPR000408">
    <property type="entry name" value="Reg_chr_condens"/>
</dbReference>
<dbReference type="Pfam" id="PF00415">
    <property type="entry name" value="RCC1"/>
    <property type="match status" value="1"/>
</dbReference>
<dbReference type="EMBL" id="GG662455">
    <property type="protein sequence ID" value="EAS04066.1"/>
    <property type="molecule type" value="Genomic_DNA"/>
</dbReference>
<keyword evidence="4" id="KW-1185">Reference proteome</keyword>
<dbReference type="GeneID" id="7830446"/>
<protein>
    <submittedName>
        <fullName evidence="3">Chromosome condensation regulator RCC1 repeat protein</fullName>
    </submittedName>
</protein>
<dbReference type="OMA" id="EMHETSP"/>
<dbReference type="HOGENOM" id="CLU_592513_0_0_1"/>
<dbReference type="PANTHER" id="PTHR22870:SF408">
    <property type="entry name" value="OS09G0560450 PROTEIN"/>
    <property type="match status" value="1"/>
</dbReference>
<accession>Q248H9</accession>
<dbReference type="InParanoid" id="Q248H9"/>
<gene>
    <name evidence="3" type="ORF">TTHERM_00531860</name>
</gene>
<organism evidence="3 4">
    <name type="scientific">Tetrahymena thermophila (strain SB210)</name>
    <dbReference type="NCBI Taxonomy" id="312017"/>
    <lineage>
        <taxon>Eukaryota</taxon>
        <taxon>Sar</taxon>
        <taxon>Alveolata</taxon>
        <taxon>Ciliophora</taxon>
        <taxon>Intramacronucleata</taxon>
        <taxon>Oligohymenophorea</taxon>
        <taxon>Hymenostomatida</taxon>
        <taxon>Tetrahymenina</taxon>
        <taxon>Tetrahymenidae</taxon>
        <taxon>Tetrahymena</taxon>
    </lineage>
</organism>
<evidence type="ECO:0000313" key="3">
    <source>
        <dbReference type="EMBL" id="EAS04066.1"/>
    </source>
</evidence>
<evidence type="ECO:0000256" key="1">
    <source>
        <dbReference type="ARBA" id="ARBA00022737"/>
    </source>
</evidence>
<dbReference type="PANTHER" id="PTHR22870">
    <property type="entry name" value="REGULATOR OF CHROMOSOME CONDENSATION"/>
    <property type="match status" value="1"/>
</dbReference>
<dbReference type="PRINTS" id="PR00633">
    <property type="entry name" value="RCCNDNSATION"/>
</dbReference>
<dbReference type="RefSeq" id="XP_001024311.1">
    <property type="nucleotide sequence ID" value="XM_001024311.3"/>
</dbReference>
<feature type="repeat" description="RCC1" evidence="2">
    <location>
        <begin position="78"/>
        <end position="131"/>
    </location>
</feature>
<dbReference type="eggNOG" id="KOG1426">
    <property type="taxonomic scope" value="Eukaryota"/>
</dbReference>